<protein>
    <submittedName>
        <fullName evidence="2">Uncharacterized protein LOC142168060</fullName>
    </submittedName>
</protein>
<sequence length="556" mass="63714">MAAEKIDHSHPLFVHPSDTPGSILIPVKLTGSENYGIWRRSMRIALQAKKKLGFVLGTCKKDSFKTELYEDWETCNAIENCYNNSRYRFSFTYFTKLKELWAEYDALVPSLGCGCAKSKENIEHFHTQRLLQFLSGLNDSYDQARRQILMKTVEPTLNQAYAMIVEDESQRFNSAGLEKSDPLEMQVSRGQPYKGKKPFMQYEYCNMKGHLKENCYKLVGYPTDFKGRKKYSANNVISNVDLDNKAFVKEGNNTGDGYFFTKDQYDQILTMLNKRADDSQGSKTGIITTLMADLKYSKWIVDSGASHHIIASVELLNTNMKLNPQNREQVNLPTVSKLTRDLSCFVNFFPNFCIFRDFYNGRVRGIGREKRGLYIVKNFLNKVAKESVMAAAVQNVSSITDCAICPLAKQSRLPFSSSTSKSSHVLKLLHIDVWGPYKIPTYHKKQYFLTIVDNMSRYTWVFLLQFKTDVIVILKKFLPMLKTQFSAIVKIIRSDNGTEFLNVKCNELLDSYGIIHQSSCAYTPQQNGVVERKHRHILDVARALKFQAGTPTRFWG</sequence>
<dbReference type="RefSeq" id="XP_075084819.1">
    <property type="nucleotide sequence ID" value="XM_075228718.1"/>
</dbReference>
<reference evidence="2" key="2">
    <citation type="submission" date="2025-08" db="UniProtKB">
        <authorList>
            <consortium name="RefSeq"/>
        </authorList>
    </citation>
    <scope>IDENTIFICATION</scope>
    <source>
        <tissue evidence="2">Leaf</tissue>
    </source>
</reference>
<dbReference type="Proteomes" id="UP000790787">
    <property type="component" value="Chromosome 13"/>
</dbReference>
<organism evidence="1 2">
    <name type="scientific">Nicotiana tabacum</name>
    <name type="common">Common tobacco</name>
    <dbReference type="NCBI Taxonomy" id="4097"/>
    <lineage>
        <taxon>Eukaryota</taxon>
        <taxon>Viridiplantae</taxon>
        <taxon>Streptophyta</taxon>
        <taxon>Embryophyta</taxon>
        <taxon>Tracheophyta</taxon>
        <taxon>Spermatophyta</taxon>
        <taxon>Magnoliopsida</taxon>
        <taxon>eudicotyledons</taxon>
        <taxon>Gunneridae</taxon>
        <taxon>Pentapetalae</taxon>
        <taxon>asterids</taxon>
        <taxon>lamiids</taxon>
        <taxon>Solanales</taxon>
        <taxon>Solanaceae</taxon>
        <taxon>Nicotianoideae</taxon>
        <taxon>Nicotianeae</taxon>
        <taxon>Nicotiana</taxon>
    </lineage>
</organism>
<evidence type="ECO:0000313" key="2">
    <source>
        <dbReference type="RefSeq" id="XP_075084819.1"/>
    </source>
</evidence>
<keyword evidence="1" id="KW-1185">Reference proteome</keyword>
<proteinExistence type="predicted"/>
<reference evidence="1" key="1">
    <citation type="journal article" date="2014" name="Nat. Commun.">
        <title>The tobacco genome sequence and its comparison with those of tomato and potato.</title>
        <authorList>
            <person name="Sierro N."/>
            <person name="Battey J.N."/>
            <person name="Ouadi S."/>
            <person name="Bakaher N."/>
            <person name="Bovet L."/>
            <person name="Willig A."/>
            <person name="Goepfert S."/>
            <person name="Peitsch M.C."/>
            <person name="Ivanov N.V."/>
        </authorList>
    </citation>
    <scope>NUCLEOTIDE SEQUENCE [LARGE SCALE GENOMIC DNA]</scope>
</reference>
<evidence type="ECO:0000313" key="1">
    <source>
        <dbReference type="Proteomes" id="UP000790787"/>
    </source>
</evidence>
<gene>
    <name evidence="2" type="primary">LOC142168060</name>
</gene>
<accession>A0AC58SIP2</accession>
<name>A0AC58SIP2_TOBAC</name>